<evidence type="ECO:0000313" key="3">
    <source>
        <dbReference type="Proteomes" id="UP000001574"/>
    </source>
</evidence>
<reference evidence="2 3" key="1">
    <citation type="submission" date="2006-10" db="EMBL/GenBank/DDBJ databases">
        <authorList>
            <person name="Fleischmann R.D."/>
            <person name="Dodson R.J."/>
            <person name="Haft D.H."/>
            <person name="Merkel J.S."/>
            <person name="Nelson W.C."/>
            <person name="Fraser C.M."/>
        </authorList>
    </citation>
    <scope>NUCLEOTIDE SEQUENCE [LARGE SCALE GENOMIC DNA]</scope>
    <source>
        <strain evidence="2 3">104</strain>
    </source>
</reference>
<keyword evidence="1" id="KW-0812">Transmembrane</keyword>
<keyword evidence="1" id="KW-0472">Membrane</keyword>
<feature type="transmembrane region" description="Helical" evidence="1">
    <location>
        <begin position="56"/>
        <end position="74"/>
    </location>
</feature>
<dbReference type="HOGENOM" id="CLU_093797_0_0_11"/>
<proteinExistence type="predicted"/>
<feature type="transmembrane region" description="Helical" evidence="1">
    <location>
        <begin position="18"/>
        <end position="36"/>
    </location>
</feature>
<dbReference type="Proteomes" id="UP000001574">
    <property type="component" value="Chromosome"/>
</dbReference>
<organism evidence="2 3">
    <name type="scientific">Mycobacterium avium (strain 104)</name>
    <dbReference type="NCBI Taxonomy" id="243243"/>
    <lineage>
        <taxon>Bacteria</taxon>
        <taxon>Bacillati</taxon>
        <taxon>Actinomycetota</taxon>
        <taxon>Actinomycetes</taxon>
        <taxon>Mycobacteriales</taxon>
        <taxon>Mycobacteriaceae</taxon>
        <taxon>Mycobacterium</taxon>
        <taxon>Mycobacterium avium complex (MAC)</taxon>
    </lineage>
</organism>
<gene>
    <name evidence="2" type="ordered locus">MAV_4276</name>
</gene>
<evidence type="ECO:0000256" key="1">
    <source>
        <dbReference type="SAM" id="Phobius"/>
    </source>
</evidence>
<sequence>MRRQLRIPERANDAETALLRYLLYGLLPAWFIPALLDWNQHRRSRIEITSGTRESLIHLLMMAEVGVPITLVLLCEINPLVLSTILASIAAHEATALWDVTAAERSGRRVTTWEQHVHSFLESLPIMAASALGCLHWREVRELARGARSRDAWRLRWKQNPLPGGYLAAVAAAVAAAIVVPYGEELYRCVTKTDRTLR</sequence>
<protein>
    <submittedName>
        <fullName evidence="2">Diguanylate cyclase/phosphodiesterase</fullName>
    </submittedName>
</protein>
<evidence type="ECO:0000313" key="2">
    <source>
        <dbReference type="EMBL" id="ABK66012.1"/>
    </source>
</evidence>
<name>A0A0H2ZU88_MYCA1</name>
<keyword evidence="1" id="KW-1133">Transmembrane helix</keyword>
<dbReference type="AlphaFoldDB" id="A0A0H2ZU88"/>
<dbReference type="RefSeq" id="WP_011725979.1">
    <property type="nucleotide sequence ID" value="NC_008595.1"/>
</dbReference>
<dbReference type="EMBL" id="CP000479">
    <property type="protein sequence ID" value="ABK66012.1"/>
    <property type="molecule type" value="Genomic_DNA"/>
</dbReference>
<accession>A0A0H2ZU88</accession>
<feature type="transmembrane region" description="Helical" evidence="1">
    <location>
        <begin position="164"/>
        <end position="183"/>
    </location>
</feature>
<dbReference type="KEGG" id="mav:MAV_4276"/>